<keyword evidence="3" id="KW-1185">Reference proteome</keyword>
<comment type="caution">
    <text evidence="2">The sequence shown here is derived from an EMBL/GenBank/DDBJ whole genome shotgun (WGS) entry which is preliminary data.</text>
</comment>
<protein>
    <submittedName>
        <fullName evidence="2">Uncharacterized protein</fullName>
    </submittedName>
</protein>
<gene>
    <name evidence="2" type="ORF">APZ42_010753</name>
</gene>
<accession>A0A164D8C0</accession>
<dbReference type="AlphaFoldDB" id="A0A164D8C0"/>
<reference evidence="2 3" key="1">
    <citation type="submission" date="2016-03" db="EMBL/GenBank/DDBJ databases">
        <title>EvidentialGene: Evidence-directed Construction of Genes on Genomes.</title>
        <authorList>
            <person name="Gilbert D.G."/>
            <person name="Choi J.-H."/>
            <person name="Mockaitis K."/>
            <person name="Colbourne J."/>
            <person name="Pfrender M."/>
        </authorList>
    </citation>
    <scope>NUCLEOTIDE SEQUENCE [LARGE SCALE GENOMIC DNA]</scope>
    <source>
        <strain evidence="2 3">Xinb3</strain>
        <tissue evidence="2">Complete organism</tissue>
    </source>
</reference>
<evidence type="ECO:0000256" key="1">
    <source>
        <dbReference type="SAM" id="MobiDB-lite"/>
    </source>
</evidence>
<dbReference type="Proteomes" id="UP000076858">
    <property type="component" value="Unassembled WGS sequence"/>
</dbReference>
<dbReference type="EMBL" id="LRGB01028588">
    <property type="protein sequence ID" value="KZR95502.1"/>
    <property type="molecule type" value="Genomic_DNA"/>
</dbReference>
<feature type="region of interest" description="Disordered" evidence="1">
    <location>
        <begin position="1"/>
        <end position="26"/>
    </location>
</feature>
<proteinExistence type="predicted"/>
<evidence type="ECO:0000313" key="2">
    <source>
        <dbReference type="EMBL" id="KZR95502.1"/>
    </source>
</evidence>
<sequence>MAGSRTAGSSAMHQTDRHRKHRLSPTMHPYNSKFHDGYNHLWTSTTVQQFYHWPVRLGTHFFHAMLLGWRYREF</sequence>
<feature type="compositionally biased region" description="Polar residues" evidence="1">
    <location>
        <begin position="1"/>
        <end position="13"/>
    </location>
</feature>
<evidence type="ECO:0000313" key="3">
    <source>
        <dbReference type="Proteomes" id="UP000076858"/>
    </source>
</evidence>
<organism evidence="2 3">
    <name type="scientific">Daphnia magna</name>
    <dbReference type="NCBI Taxonomy" id="35525"/>
    <lineage>
        <taxon>Eukaryota</taxon>
        <taxon>Metazoa</taxon>
        <taxon>Ecdysozoa</taxon>
        <taxon>Arthropoda</taxon>
        <taxon>Crustacea</taxon>
        <taxon>Branchiopoda</taxon>
        <taxon>Diplostraca</taxon>
        <taxon>Cladocera</taxon>
        <taxon>Anomopoda</taxon>
        <taxon>Daphniidae</taxon>
        <taxon>Daphnia</taxon>
    </lineage>
</organism>
<name>A0A164D8C0_9CRUS</name>